<reference evidence="2" key="2">
    <citation type="submission" date="2015-01" db="EMBL/GenBank/DDBJ databases">
        <title>Evolutionary Origins and Diversification of the Mycorrhizal Mutualists.</title>
        <authorList>
            <consortium name="DOE Joint Genome Institute"/>
            <consortium name="Mycorrhizal Genomics Consortium"/>
            <person name="Kohler A."/>
            <person name="Kuo A."/>
            <person name="Nagy L.G."/>
            <person name="Floudas D."/>
            <person name="Copeland A."/>
            <person name="Barry K.W."/>
            <person name="Cichocki N."/>
            <person name="Veneault-Fourrey C."/>
            <person name="LaButti K."/>
            <person name="Lindquist E.A."/>
            <person name="Lipzen A."/>
            <person name="Lundell T."/>
            <person name="Morin E."/>
            <person name="Murat C."/>
            <person name="Riley R."/>
            <person name="Ohm R."/>
            <person name="Sun H."/>
            <person name="Tunlid A."/>
            <person name="Henrissat B."/>
            <person name="Grigoriev I.V."/>
            <person name="Hibbett D.S."/>
            <person name="Martin F."/>
        </authorList>
    </citation>
    <scope>NUCLEOTIDE SEQUENCE [LARGE SCALE GENOMIC DNA]</scope>
    <source>
        <strain evidence="2">ATCC 200175</strain>
    </source>
</reference>
<evidence type="ECO:0000313" key="2">
    <source>
        <dbReference type="Proteomes" id="UP000053647"/>
    </source>
</evidence>
<proteinExistence type="predicted"/>
<organism evidence="1 2">
    <name type="scientific">Paxillus involutus ATCC 200175</name>
    <dbReference type="NCBI Taxonomy" id="664439"/>
    <lineage>
        <taxon>Eukaryota</taxon>
        <taxon>Fungi</taxon>
        <taxon>Dikarya</taxon>
        <taxon>Basidiomycota</taxon>
        <taxon>Agaricomycotina</taxon>
        <taxon>Agaricomycetes</taxon>
        <taxon>Agaricomycetidae</taxon>
        <taxon>Boletales</taxon>
        <taxon>Paxilineae</taxon>
        <taxon>Paxillaceae</taxon>
        <taxon>Paxillus</taxon>
    </lineage>
</organism>
<dbReference type="AlphaFoldDB" id="A0A0C9TLT2"/>
<accession>A0A0C9TLT2</accession>
<dbReference type="OrthoDB" id="3308246at2759"/>
<dbReference type="HOGENOM" id="CLU_1587021_0_0_1"/>
<dbReference type="Proteomes" id="UP000053647">
    <property type="component" value="Unassembled WGS sequence"/>
</dbReference>
<keyword evidence="2" id="KW-1185">Reference proteome</keyword>
<dbReference type="EMBL" id="KN819655">
    <property type="protein sequence ID" value="KIJ08296.1"/>
    <property type="molecule type" value="Genomic_DNA"/>
</dbReference>
<name>A0A0C9TLT2_PAXIN</name>
<evidence type="ECO:0000313" key="1">
    <source>
        <dbReference type="EMBL" id="KIJ08296.1"/>
    </source>
</evidence>
<protein>
    <submittedName>
        <fullName evidence="1">Uncharacterized protein</fullName>
    </submittedName>
</protein>
<gene>
    <name evidence="1" type="ORF">PAXINDRAFT_18561</name>
</gene>
<reference evidence="1 2" key="1">
    <citation type="submission" date="2014-06" db="EMBL/GenBank/DDBJ databases">
        <authorList>
            <consortium name="DOE Joint Genome Institute"/>
            <person name="Kuo A."/>
            <person name="Kohler A."/>
            <person name="Nagy L.G."/>
            <person name="Floudas D."/>
            <person name="Copeland A."/>
            <person name="Barry K.W."/>
            <person name="Cichocki N."/>
            <person name="Veneault-Fourrey C."/>
            <person name="LaButti K."/>
            <person name="Lindquist E.A."/>
            <person name="Lipzen A."/>
            <person name="Lundell T."/>
            <person name="Morin E."/>
            <person name="Murat C."/>
            <person name="Sun H."/>
            <person name="Tunlid A."/>
            <person name="Henrissat B."/>
            <person name="Grigoriev I.V."/>
            <person name="Hibbett D.S."/>
            <person name="Martin F."/>
            <person name="Nordberg H.P."/>
            <person name="Cantor M.N."/>
            <person name="Hua S.X."/>
        </authorList>
    </citation>
    <scope>NUCLEOTIDE SEQUENCE [LARGE SCALE GENOMIC DNA]</scope>
    <source>
        <strain evidence="1 2">ATCC 200175</strain>
    </source>
</reference>
<sequence>MSTLNNSIGLRVIRGDADVVDIVPGSKDVQGLDEWQTIVSYNFSKWAPSAEDILKDIGSQCYTIFCSKHPPLRISGEHTTSLDDVPIATRFGHLHGVDVSLVKEAPMTGTDVPFHIFDEQWPPEVQKESRTDCEDTFVPKVIMSLLNQSIMLHLWHNELVTAVGFSTP</sequence>